<keyword evidence="1" id="KW-1133">Transmembrane helix</keyword>
<evidence type="ECO:0000313" key="2">
    <source>
        <dbReference type="EMBL" id="EMO04594.1"/>
    </source>
</evidence>
<proteinExistence type="predicted"/>
<keyword evidence="1" id="KW-0812">Transmembrane</keyword>
<dbReference type="Proteomes" id="UP000012092">
    <property type="component" value="Unassembled WGS sequence"/>
</dbReference>
<accession>M6RJ24</accession>
<sequence length="125" mass="13800">MIGYGFLALCPITNADSLDYHIGVAIEILNQGKMPVFSGWFHGRLAGSGEVLNALGLAIGAEQFGSLLQFCGLLSIYGILSFYSFAEKFSESDGVWRKIIIIAFLSSPVLVFWSVHRNLSYFRLE</sequence>
<keyword evidence="1" id="KW-0472">Membrane</keyword>
<feature type="transmembrane region" description="Helical" evidence="1">
    <location>
        <begin position="95"/>
        <end position="115"/>
    </location>
</feature>
<protein>
    <submittedName>
        <fullName evidence="2">PF07220 domain protein</fullName>
    </submittedName>
</protein>
<reference evidence="2 3" key="1">
    <citation type="submission" date="2013-01" db="EMBL/GenBank/DDBJ databases">
        <authorList>
            <person name="Harkins D.M."/>
            <person name="Durkin A.S."/>
            <person name="Brinkac L.M."/>
            <person name="Haft D.H."/>
            <person name="Selengut J.D."/>
            <person name="Sanka R."/>
            <person name="DePew J."/>
            <person name="Purushe J."/>
            <person name="Picardeau M."/>
            <person name="Werts C."/>
            <person name="Goarant C."/>
            <person name="Vinetz J.M."/>
            <person name="Sutton G.G."/>
            <person name="Nierman W.C."/>
            <person name="Fouts D.E."/>
        </authorList>
    </citation>
    <scope>NUCLEOTIDE SEQUENCE [LARGE SCALE GENOMIC DNA]</scope>
    <source>
        <strain evidence="2 3">Verdun HP</strain>
    </source>
</reference>
<gene>
    <name evidence="2" type="ORF">LEP1GSC116_0691</name>
</gene>
<dbReference type="AlphaFoldDB" id="M6RJ24"/>
<organism evidence="2 3">
    <name type="scientific">Leptospira interrogans serovar Icterohaemorrhagiae str. Verdun HP</name>
    <dbReference type="NCBI Taxonomy" id="1049910"/>
    <lineage>
        <taxon>Bacteria</taxon>
        <taxon>Pseudomonadati</taxon>
        <taxon>Spirochaetota</taxon>
        <taxon>Spirochaetia</taxon>
        <taxon>Leptospirales</taxon>
        <taxon>Leptospiraceae</taxon>
        <taxon>Leptospira</taxon>
    </lineage>
</organism>
<comment type="caution">
    <text evidence="2">The sequence shown here is derived from an EMBL/GenBank/DDBJ whole genome shotgun (WGS) entry which is preliminary data.</text>
</comment>
<dbReference type="InterPro" id="IPR010818">
    <property type="entry name" value="DUF1420"/>
</dbReference>
<evidence type="ECO:0000256" key="1">
    <source>
        <dbReference type="SAM" id="Phobius"/>
    </source>
</evidence>
<name>M6RJ24_LEPIR</name>
<dbReference type="EMBL" id="AHNZ02000615">
    <property type="protein sequence ID" value="EMO04594.1"/>
    <property type="molecule type" value="Genomic_DNA"/>
</dbReference>
<dbReference type="Pfam" id="PF07220">
    <property type="entry name" value="DUF1420"/>
    <property type="match status" value="1"/>
</dbReference>
<feature type="transmembrane region" description="Helical" evidence="1">
    <location>
        <begin position="64"/>
        <end position="83"/>
    </location>
</feature>
<evidence type="ECO:0000313" key="3">
    <source>
        <dbReference type="Proteomes" id="UP000012092"/>
    </source>
</evidence>